<reference evidence="1 2" key="1">
    <citation type="submission" date="2014-09" db="EMBL/GenBank/DDBJ databases">
        <title>Sporocytophaga myxococcoides PG-01 genome sequencing.</title>
        <authorList>
            <person name="Liu L."/>
            <person name="Gao P.J."/>
            <person name="Chen G.J."/>
            <person name="Wang L.S."/>
        </authorList>
    </citation>
    <scope>NUCLEOTIDE SEQUENCE [LARGE SCALE GENOMIC DNA]</scope>
    <source>
        <strain evidence="1 2">PG-01</strain>
    </source>
</reference>
<evidence type="ECO:0008006" key="3">
    <source>
        <dbReference type="Google" id="ProtNLM"/>
    </source>
</evidence>
<name>A0A098LEY5_9BACT</name>
<organism evidence="1 2">
    <name type="scientific">Sporocytophaga myxococcoides</name>
    <dbReference type="NCBI Taxonomy" id="153721"/>
    <lineage>
        <taxon>Bacteria</taxon>
        <taxon>Pseudomonadati</taxon>
        <taxon>Bacteroidota</taxon>
        <taxon>Cytophagia</taxon>
        <taxon>Cytophagales</taxon>
        <taxon>Cytophagaceae</taxon>
        <taxon>Sporocytophaga</taxon>
    </lineage>
</organism>
<evidence type="ECO:0000313" key="2">
    <source>
        <dbReference type="Proteomes" id="UP000030185"/>
    </source>
</evidence>
<protein>
    <recommendedName>
        <fullName evidence="3">DUF1800 domain-containing protein</fullName>
    </recommendedName>
</protein>
<dbReference type="InterPro" id="IPR014917">
    <property type="entry name" value="DUF1800"/>
</dbReference>
<dbReference type="eggNOG" id="COG5267">
    <property type="taxonomic scope" value="Bacteria"/>
</dbReference>
<proteinExistence type="predicted"/>
<evidence type="ECO:0000313" key="1">
    <source>
        <dbReference type="EMBL" id="GAL85500.1"/>
    </source>
</evidence>
<gene>
    <name evidence="1" type="ORF">MYP_2729</name>
</gene>
<dbReference type="STRING" id="153721.MYP_2729"/>
<comment type="caution">
    <text evidence="1">The sequence shown here is derived from an EMBL/GenBank/DDBJ whole genome shotgun (WGS) entry which is preliminary data.</text>
</comment>
<dbReference type="EMBL" id="BBLT01000005">
    <property type="protein sequence ID" value="GAL85500.1"/>
    <property type="molecule type" value="Genomic_DNA"/>
</dbReference>
<keyword evidence="2" id="KW-1185">Reference proteome</keyword>
<sequence>MIKRRTFIQAGSLMALPFLLPEKLLTAKPLELNSTTFQSQKDQTWNLLGKVTYGPLKKDILKVKKNGFQAYIKEQLNAPSEDSQEILQRIHSTQLDIKYDYNGYNVDEWRPITYLDKDLKFCRKEFEKVKEKGWHEWIRPGMEVVSANWIRAVYSPWQLKEMMVEFWHNHFNVTVNGDMAMGSCMPTYDRDVIRKHAFGNFRQFLEDVAKSPAMLYYLNNKSSQASPANENYARELFELHTLGSEHYLNSLYDRWRDVPGALEGKPVGYIDEDVYEASRAFTGWTVADGSFIWRGGGREEFPDTGEFFYYDAWHDNYQKRILGHEIKSNMPAMYDGRKVLDLVAFHPGTGKNICRKFLLRFMGDDYPSSLLSKAQAVWLQNINSPDQIKITLQAIFESPEFLNYKGQKVKRPYEFIVSVARATEAEFTPTMMLQWQIMGMGYKPFMWPAPTGHPDKDSNWMGPGAMLTRWRTISSILYWKGMGVFKFKFAEQTPGGLSYQAIADYWSEKLTGIRLQEKYRSRIAVLLADNAAPDSIPTINETQMEQKLTMLAQFLLSTPEFQTR</sequence>
<dbReference type="Proteomes" id="UP000030185">
    <property type="component" value="Unassembled WGS sequence"/>
</dbReference>
<dbReference type="OrthoDB" id="9772295at2"/>
<dbReference type="AlphaFoldDB" id="A0A098LEY5"/>
<dbReference type="RefSeq" id="WP_045464233.1">
    <property type="nucleotide sequence ID" value="NZ_BBLT01000005.1"/>
</dbReference>
<dbReference type="Pfam" id="PF08811">
    <property type="entry name" value="DUF1800"/>
    <property type="match status" value="1"/>
</dbReference>
<accession>A0A098LEY5</accession>